<organism evidence="6 7">
    <name type="scientific">Wenjunlia tyrosinilytica</name>
    <dbReference type="NCBI Taxonomy" id="1544741"/>
    <lineage>
        <taxon>Bacteria</taxon>
        <taxon>Bacillati</taxon>
        <taxon>Actinomycetota</taxon>
        <taxon>Actinomycetes</taxon>
        <taxon>Kitasatosporales</taxon>
        <taxon>Streptomycetaceae</taxon>
        <taxon>Wenjunlia</taxon>
    </lineage>
</organism>
<evidence type="ECO:0000313" key="6">
    <source>
        <dbReference type="EMBL" id="GGO79937.1"/>
    </source>
</evidence>
<dbReference type="SUPFAM" id="SSF53901">
    <property type="entry name" value="Thiolase-like"/>
    <property type="match status" value="2"/>
</dbReference>
<feature type="compositionally biased region" description="Low complexity" evidence="4">
    <location>
        <begin position="55"/>
        <end position="74"/>
    </location>
</feature>
<accession>A0A917ZDP2</accession>
<keyword evidence="7" id="KW-1185">Reference proteome</keyword>
<dbReference type="AlphaFoldDB" id="A0A917ZDP2"/>
<sequence length="407" mass="41128">MPVAITGSSMVSCLGGLDETFEALLAGRSGVSPLRTGDPDKLNVHYAYSIDDAGAASKGTASGGPASTGRASTGTGLGTDPASNDEAGPRSAGRWLAHCVAEALRDAGVDPAERRVAVIVGTGLREHRAVEQWHGDGAELRLAQTHFTEAVRSVAPDVTEVHTLANACAASGYALALAVDLLELGEADAVVAAGCDTMTESMLTMIGRVGTTTADTVRPFDADRDGVLLGEGAVAVVVERTERTAKNRPALGLVRGVGVGCDAHHETAPDLAGIVATMRDAHRRAGVAPGEIGLVVAHGTATALNDPTEAAALVEAFGPDGPPVTGIKGAIGHTSGGAALMSVLVALKAMRSGVVPPVVGLRTPIPEAEKLALVNGQPLRARPRVAQVNAFGFGGVNAVTIVEAVDV</sequence>
<reference evidence="6" key="2">
    <citation type="submission" date="2020-09" db="EMBL/GenBank/DDBJ databases">
        <authorList>
            <person name="Sun Q."/>
            <person name="Zhou Y."/>
        </authorList>
    </citation>
    <scope>NUCLEOTIDE SEQUENCE</scope>
    <source>
        <strain evidence="6">CGMCC 4.7201</strain>
    </source>
</reference>
<dbReference type="InterPro" id="IPR020841">
    <property type="entry name" value="PKS_Beta-ketoAc_synthase_dom"/>
</dbReference>
<dbReference type="EMBL" id="BMMS01000001">
    <property type="protein sequence ID" value="GGO79937.1"/>
    <property type="molecule type" value="Genomic_DNA"/>
</dbReference>
<dbReference type="Pfam" id="PF02801">
    <property type="entry name" value="Ketoacyl-synt_C"/>
    <property type="match status" value="1"/>
</dbReference>
<evidence type="ECO:0000256" key="4">
    <source>
        <dbReference type="SAM" id="MobiDB-lite"/>
    </source>
</evidence>
<evidence type="ECO:0000313" key="7">
    <source>
        <dbReference type="Proteomes" id="UP000641932"/>
    </source>
</evidence>
<evidence type="ECO:0000259" key="5">
    <source>
        <dbReference type="PROSITE" id="PS52004"/>
    </source>
</evidence>
<feature type="domain" description="Ketosynthase family 3 (KS3)" evidence="5">
    <location>
        <begin position="1"/>
        <end position="404"/>
    </location>
</feature>
<evidence type="ECO:0000256" key="1">
    <source>
        <dbReference type="ARBA" id="ARBA00008467"/>
    </source>
</evidence>
<dbReference type="SMART" id="SM00825">
    <property type="entry name" value="PKS_KS"/>
    <property type="match status" value="1"/>
</dbReference>
<protein>
    <submittedName>
        <fullName evidence="6">3-oxoacyl-ACP synthase</fullName>
    </submittedName>
</protein>
<reference evidence="6" key="1">
    <citation type="journal article" date="2014" name="Int. J. Syst. Evol. Microbiol.">
        <title>Complete genome sequence of Corynebacterium casei LMG S-19264T (=DSM 44701T), isolated from a smear-ripened cheese.</title>
        <authorList>
            <consortium name="US DOE Joint Genome Institute (JGI-PGF)"/>
            <person name="Walter F."/>
            <person name="Albersmeier A."/>
            <person name="Kalinowski J."/>
            <person name="Ruckert C."/>
        </authorList>
    </citation>
    <scope>NUCLEOTIDE SEQUENCE</scope>
    <source>
        <strain evidence="6">CGMCC 4.7201</strain>
    </source>
</reference>
<dbReference type="InterPro" id="IPR016039">
    <property type="entry name" value="Thiolase-like"/>
</dbReference>
<keyword evidence="2 3" id="KW-0808">Transferase</keyword>
<evidence type="ECO:0000256" key="2">
    <source>
        <dbReference type="ARBA" id="ARBA00022679"/>
    </source>
</evidence>
<dbReference type="GO" id="GO:0006633">
    <property type="term" value="P:fatty acid biosynthetic process"/>
    <property type="evidence" value="ECO:0007669"/>
    <property type="project" value="TreeGrafter"/>
</dbReference>
<feature type="region of interest" description="Disordered" evidence="4">
    <location>
        <begin position="55"/>
        <end position="90"/>
    </location>
</feature>
<dbReference type="Pfam" id="PF00109">
    <property type="entry name" value="ketoacyl-synt"/>
    <property type="match status" value="1"/>
</dbReference>
<dbReference type="PANTHER" id="PTHR11712">
    <property type="entry name" value="POLYKETIDE SYNTHASE-RELATED"/>
    <property type="match status" value="1"/>
</dbReference>
<comment type="caution">
    <text evidence="6">The sequence shown here is derived from an EMBL/GenBank/DDBJ whole genome shotgun (WGS) entry which is preliminary data.</text>
</comment>
<dbReference type="Proteomes" id="UP000641932">
    <property type="component" value="Unassembled WGS sequence"/>
</dbReference>
<dbReference type="GO" id="GO:0004315">
    <property type="term" value="F:3-oxoacyl-[acyl-carrier-protein] synthase activity"/>
    <property type="evidence" value="ECO:0007669"/>
    <property type="project" value="TreeGrafter"/>
</dbReference>
<evidence type="ECO:0000256" key="3">
    <source>
        <dbReference type="RuleBase" id="RU003694"/>
    </source>
</evidence>
<comment type="similarity">
    <text evidence="1 3">Belongs to the thiolase-like superfamily. Beta-ketoacyl-ACP synthases family.</text>
</comment>
<dbReference type="PROSITE" id="PS52004">
    <property type="entry name" value="KS3_2"/>
    <property type="match status" value="1"/>
</dbReference>
<dbReference type="InterPro" id="IPR000794">
    <property type="entry name" value="Beta-ketoacyl_synthase"/>
</dbReference>
<dbReference type="InterPro" id="IPR014031">
    <property type="entry name" value="Ketoacyl_synth_C"/>
</dbReference>
<gene>
    <name evidence="6" type="primary">fabF</name>
    <name evidence="6" type="ORF">GCM10012280_00620</name>
</gene>
<proteinExistence type="inferred from homology"/>
<name>A0A917ZDP2_9ACTN</name>
<dbReference type="InterPro" id="IPR014030">
    <property type="entry name" value="Ketoacyl_synth_N"/>
</dbReference>
<dbReference type="PANTHER" id="PTHR11712:SF347">
    <property type="entry name" value="BETA KETOACYL-ACYL CARRIER PROTEIN SYNTHASE"/>
    <property type="match status" value="1"/>
</dbReference>
<dbReference type="Gene3D" id="3.40.47.10">
    <property type="match status" value="1"/>
</dbReference>